<organism evidence="3 4">
    <name type="scientific">Ideonella aquatica</name>
    <dbReference type="NCBI Taxonomy" id="2824119"/>
    <lineage>
        <taxon>Bacteria</taxon>
        <taxon>Pseudomonadati</taxon>
        <taxon>Pseudomonadota</taxon>
        <taxon>Betaproteobacteria</taxon>
        <taxon>Burkholderiales</taxon>
        <taxon>Sphaerotilaceae</taxon>
        <taxon>Ideonella</taxon>
    </lineage>
</organism>
<gene>
    <name evidence="3" type="ORF">KAK06_03295</name>
</gene>
<proteinExistence type="predicted"/>
<dbReference type="Proteomes" id="UP000678374">
    <property type="component" value="Unassembled WGS sequence"/>
</dbReference>
<feature type="domain" description="DUF4213" evidence="2">
    <location>
        <begin position="45"/>
        <end position="105"/>
    </location>
</feature>
<comment type="caution">
    <text evidence="3">The sequence shown here is derived from an EMBL/GenBank/DDBJ whole genome shotgun (WGS) entry which is preliminary data.</text>
</comment>
<dbReference type="AlphaFoldDB" id="A0A940YKJ7"/>
<evidence type="ECO:0000259" key="1">
    <source>
        <dbReference type="Pfam" id="PF04016"/>
    </source>
</evidence>
<protein>
    <recommendedName>
        <fullName evidence="5">Heavy-metal chelation domain-containing protein</fullName>
    </recommendedName>
</protein>
<name>A0A940YKJ7_9BURK</name>
<dbReference type="Pfam" id="PF04016">
    <property type="entry name" value="DUF364"/>
    <property type="match status" value="1"/>
</dbReference>
<evidence type="ECO:0000313" key="3">
    <source>
        <dbReference type="EMBL" id="MBQ0957976.1"/>
    </source>
</evidence>
<dbReference type="InterPro" id="IPR007161">
    <property type="entry name" value="DUF364"/>
</dbReference>
<accession>A0A940YKJ7</accession>
<dbReference type="Gene3D" id="3.40.50.11590">
    <property type="match status" value="1"/>
</dbReference>
<dbReference type="SUPFAM" id="SSF159713">
    <property type="entry name" value="Dhaf3308-like"/>
    <property type="match status" value="1"/>
</dbReference>
<dbReference type="InterPro" id="IPR025251">
    <property type="entry name" value="DUF4213"/>
</dbReference>
<dbReference type="EMBL" id="JAGQDE010000002">
    <property type="protein sequence ID" value="MBQ0957976.1"/>
    <property type="molecule type" value="Genomic_DNA"/>
</dbReference>
<reference evidence="3" key="1">
    <citation type="submission" date="2021-04" db="EMBL/GenBank/DDBJ databases">
        <title>The genome sequence of Ideonella sp. 4Y11.</title>
        <authorList>
            <person name="Liu Y."/>
        </authorList>
    </citation>
    <scope>NUCLEOTIDE SEQUENCE</scope>
    <source>
        <strain evidence="3">4Y11</strain>
    </source>
</reference>
<feature type="domain" description="Putative heavy-metal chelation" evidence="1">
    <location>
        <begin position="128"/>
        <end position="256"/>
    </location>
</feature>
<evidence type="ECO:0000313" key="4">
    <source>
        <dbReference type="Proteomes" id="UP000678374"/>
    </source>
</evidence>
<keyword evidence="4" id="KW-1185">Reference proteome</keyword>
<sequence length="278" mass="28889">MNTLAHRIVDALAQALGPGPRPPVKALHLPPTPWNGSKDGEFGALELADGSLGLAYLLLDDALARLAGGEAGEALAGADPLDIARWWVERDGAARTLGFAAVNALTRHLFDRHGWVPPEAPDSIAGLDPQPGESIGMVGYFPPLLKQVTARGARLTVLELRADLVGEANGVRVTLDPAELAGCAKVLATSTTLLNHSLEGVLAACRGAQQVALIGPGAGLWPAPLFAAGVTALGGSWIVDGPGFAAALRRGEPWGTHARKTLLDAATWARWTHVPSPR</sequence>
<dbReference type="RefSeq" id="WP_210800376.1">
    <property type="nucleotide sequence ID" value="NZ_JAGQDE010000002.1"/>
</dbReference>
<evidence type="ECO:0000259" key="2">
    <source>
        <dbReference type="Pfam" id="PF13938"/>
    </source>
</evidence>
<dbReference type="Pfam" id="PF13938">
    <property type="entry name" value="DUF4213"/>
    <property type="match status" value="1"/>
</dbReference>
<evidence type="ECO:0008006" key="5">
    <source>
        <dbReference type="Google" id="ProtNLM"/>
    </source>
</evidence>